<keyword evidence="1" id="KW-0812">Transmembrane</keyword>
<dbReference type="AlphaFoldDB" id="A0A401Q6S9"/>
<proteinExistence type="predicted"/>
<sequence length="44" mass="4666">GILAGVISDYTKKRATTCGVMLLLAAPTLYIFSAIGYMSLKTIV</sequence>
<evidence type="ECO:0000313" key="3">
    <source>
        <dbReference type="Proteomes" id="UP000288216"/>
    </source>
</evidence>
<reference evidence="2 3" key="1">
    <citation type="journal article" date="2018" name="Nat. Ecol. Evol.">
        <title>Shark genomes provide insights into elasmobranch evolution and the origin of vertebrates.</title>
        <authorList>
            <person name="Hara Y"/>
            <person name="Yamaguchi K"/>
            <person name="Onimaru K"/>
            <person name="Kadota M"/>
            <person name="Koyanagi M"/>
            <person name="Keeley SD"/>
            <person name="Tatsumi K"/>
            <person name="Tanaka K"/>
            <person name="Motone F"/>
            <person name="Kageyama Y"/>
            <person name="Nozu R"/>
            <person name="Adachi N"/>
            <person name="Nishimura O"/>
            <person name="Nakagawa R"/>
            <person name="Tanegashima C"/>
            <person name="Kiyatake I"/>
            <person name="Matsumoto R"/>
            <person name="Murakumo K"/>
            <person name="Nishida K"/>
            <person name="Terakita A"/>
            <person name="Kuratani S"/>
            <person name="Sato K"/>
            <person name="Hyodo S Kuraku.S."/>
        </authorList>
    </citation>
    <scope>NUCLEOTIDE SEQUENCE [LARGE SCALE GENOMIC DNA]</scope>
</reference>
<evidence type="ECO:0000313" key="2">
    <source>
        <dbReference type="EMBL" id="GCB81078.1"/>
    </source>
</evidence>
<accession>A0A401Q6S9</accession>
<dbReference type="OrthoDB" id="3639251at2759"/>
<keyword evidence="3" id="KW-1185">Reference proteome</keyword>
<evidence type="ECO:0008006" key="4">
    <source>
        <dbReference type="Google" id="ProtNLM"/>
    </source>
</evidence>
<dbReference type="STRING" id="75743.A0A401Q6S9"/>
<gene>
    <name evidence="2" type="ORF">scyTo_0022755</name>
</gene>
<feature type="transmembrane region" description="Helical" evidence="1">
    <location>
        <begin position="20"/>
        <end position="40"/>
    </location>
</feature>
<feature type="non-terminal residue" evidence="2">
    <location>
        <position position="44"/>
    </location>
</feature>
<protein>
    <recommendedName>
        <fullName evidence="4">Major facilitator superfamily (MFS) profile domain-containing protein</fullName>
    </recommendedName>
</protein>
<organism evidence="2 3">
    <name type="scientific">Scyliorhinus torazame</name>
    <name type="common">Cloudy catshark</name>
    <name type="synonym">Catulus torazame</name>
    <dbReference type="NCBI Taxonomy" id="75743"/>
    <lineage>
        <taxon>Eukaryota</taxon>
        <taxon>Metazoa</taxon>
        <taxon>Chordata</taxon>
        <taxon>Craniata</taxon>
        <taxon>Vertebrata</taxon>
        <taxon>Chondrichthyes</taxon>
        <taxon>Elasmobranchii</taxon>
        <taxon>Galeomorphii</taxon>
        <taxon>Galeoidea</taxon>
        <taxon>Carcharhiniformes</taxon>
        <taxon>Scyliorhinidae</taxon>
        <taxon>Scyliorhinus</taxon>
    </lineage>
</organism>
<comment type="caution">
    <text evidence="2">The sequence shown here is derived from an EMBL/GenBank/DDBJ whole genome shotgun (WGS) entry which is preliminary data.</text>
</comment>
<feature type="non-terminal residue" evidence="2">
    <location>
        <position position="1"/>
    </location>
</feature>
<name>A0A401Q6S9_SCYTO</name>
<keyword evidence="1" id="KW-0472">Membrane</keyword>
<dbReference type="Proteomes" id="UP000288216">
    <property type="component" value="Unassembled WGS sequence"/>
</dbReference>
<keyword evidence="1" id="KW-1133">Transmembrane helix</keyword>
<evidence type="ECO:0000256" key="1">
    <source>
        <dbReference type="SAM" id="Phobius"/>
    </source>
</evidence>
<dbReference type="EMBL" id="BFAA01023869">
    <property type="protein sequence ID" value="GCB81078.1"/>
    <property type="molecule type" value="Genomic_DNA"/>
</dbReference>